<name>A0A9D7AI97_9GAMM</name>
<keyword evidence="1" id="KW-0472">Membrane</keyword>
<keyword evidence="5" id="KW-1185">Reference proteome</keyword>
<comment type="caution">
    <text evidence="3">The sequence shown here is derived from an EMBL/GenBank/DDBJ whole genome shotgun (WGS) entry which is preliminary data.</text>
</comment>
<keyword evidence="1" id="KW-1133">Transmembrane helix</keyword>
<reference evidence="3 5" key="1">
    <citation type="submission" date="2020-11" db="EMBL/GenBank/DDBJ databases">
        <title>Insectihabitans protaetiae gen. nov. sp. nov. and Insectihabitans allomyrinae sp. nov., isolated from larvae of Protaetia brevitarsis seulensis and Allomyrina dichotoma, respectively.</title>
        <authorList>
            <person name="Lee S.D."/>
            <person name="Byeon Y.-S."/>
            <person name="Kim S.-M."/>
            <person name="Yang H.L."/>
            <person name="Kim I.S."/>
        </authorList>
    </citation>
    <scope>NUCLEOTIDE SEQUENCE</scope>
    <source>
        <strain evidence="3">CWB-B4</strain>
        <strain evidence="2 5">CWB-B43</strain>
    </source>
</reference>
<dbReference type="Proteomes" id="UP000807542">
    <property type="component" value="Unassembled WGS sequence"/>
</dbReference>
<proteinExistence type="predicted"/>
<evidence type="ECO:0000313" key="2">
    <source>
        <dbReference type="EMBL" id="MBK5073234.1"/>
    </source>
</evidence>
<gene>
    <name evidence="3" type="ORF">I2492_09420</name>
    <name evidence="2" type="ORF">I2493_09420</name>
</gene>
<dbReference type="Proteomes" id="UP001296969">
    <property type="component" value="Unassembled WGS sequence"/>
</dbReference>
<evidence type="ECO:0000313" key="4">
    <source>
        <dbReference type="Proteomes" id="UP000807542"/>
    </source>
</evidence>
<evidence type="ECO:0000313" key="5">
    <source>
        <dbReference type="Proteomes" id="UP001296969"/>
    </source>
</evidence>
<evidence type="ECO:0000313" key="3">
    <source>
        <dbReference type="EMBL" id="MBK5176543.1"/>
    </source>
</evidence>
<dbReference type="AlphaFoldDB" id="A0A9D7AI97"/>
<dbReference type="Gene3D" id="2.40.300.10">
    <property type="entry name" value="Head decoration protein D"/>
    <property type="match status" value="1"/>
</dbReference>
<dbReference type="EMBL" id="JADRCP010000001">
    <property type="protein sequence ID" value="MBK5176543.1"/>
    <property type="molecule type" value="Genomic_DNA"/>
</dbReference>
<organism evidence="3 4">
    <name type="scientific">Limnobaculum xujianqingii</name>
    <dbReference type="NCBI Taxonomy" id="2738837"/>
    <lineage>
        <taxon>Bacteria</taxon>
        <taxon>Pseudomonadati</taxon>
        <taxon>Pseudomonadota</taxon>
        <taxon>Gammaproteobacteria</taxon>
        <taxon>Enterobacterales</taxon>
        <taxon>Budviciaceae</taxon>
        <taxon>Limnobaculum</taxon>
    </lineage>
</organism>
<keyword evidence="1" id="KW-0812">Transmembrane</keyword>
<feature type="transmembrane region" description="Helical" evidence="1">
    <location>
        <begin position="12"/>
        <end position="32"/>
    </location>
</feature>
<protein>
    <submittedName>
        <fullName evidence="3">Uncharacterized protein</fullName>
    </submittedName>
</protein>
<evidence type="ECO:0000256" key="1">
    <source>
        <dbReference type="SAM" id="Phobius"/>
    </source>
</evidence>
<dbReference type="RefSeq" id="WP_228398092.1">
    <property type="nucleotide sequence ID" value="NZ_JADRCP010000001.1"/>
</dbReference>
<accession>A0A9D7AI97</accession>
<sequence>MRTIGVFKPENLIGGSMHCATAFITLAAGVIYPVGAVVAKRPDGVCCLVDSATEHKEVYAIVSELVDATDESKGGPAYLTGEFNYHSLTFGGADTWEIHRESARKNGMFFVGASLPSDI</sequence>
<dbReference type="EMBL" id="JADRCQ010000001">
    <property type="protein sequence ID" value="MBK5073234.1"/>
    <property type="molecule type" value="Genomic_DNA"/>
</dbReference>